<gene>
    <name evidence="1" type="ORF">GCM10009838_17220</name>
</gene>
<dbReference type="Proteomes" id="UP001499854">
    <property type="component" value="Unassembled WGS sequence"/>
</dbReference>
<proteinExistence type="predicted"/>
<name>A0ABP5CBD4_9ACTN</name>
<protein>
    <submittedName>
        <fullName evidence="1">Uncharacterized protein</fullName>
    </submittedName>
</protein>
<accession>A0ABP5CBD4</accession>
<keyword evidence="2" id="KW-1185">Reference proteome</keyword>
<comment type="caution">
    <text evidence="1">The sequence shown here is derived from an EMBL/GenBank/DDBJ whole genome shotgun (WGS) entry which is preliminary data.</text>
</comment>
<evidence type="ECO:0000313" key="2">
    <source>
        <dbReference type="Proteomes" id="UP001499854"/>
    </source>
</evidence>
<reference evidence="2" key="1">
    <citation type="journal article" date="2019" name="Int. J. Syst. Evol. Microbiol.">
        <title>The Global Catalogue of Microorganisms (GCM) 10K type strain sequencing project: providing services to taxonomists for standard genome sequencing and annotation.</title>
        <authorList>
            <consortium name="The Broad Institute Genomics Platform"/>
            <consortium name="The Broad Institute Genome Sequencing Center for Infectious Disease"/>
            <person name="Wu L."/>
            <person name="Ma J."/>
        </authorList>
    </citation>
    <scope>NUCLEOTIDE SEQUENCE [LARGE SCALE GENOMIC DNA]</scope>
    <source>
        <strain evidence="2">JCM 16013</strain>
    </source>
</reference>
<evidence type="ECO:0000313" key="1">
    <source>
        <dbReference type="EMBL" id="GAA1961233.1"/>
    </source>
</evidence>
<sequence length="85" mass="9021">MRAVIPGHVLNILRRHRRRPRPPAVRAAVDGLPAVVLTVPSPALFVLADGLAVRAFPDPAGPLLPGDAVRLRHDAHRLVASPVGP</sequence>
<organism evidence="1 2">
    <name type="scientific">Catenulispora subtropica</name>
    <dbReference type="NCBI Taxonomy" id="450798"/>
    <lineage>
        <taxon>Bacteria</taxon>
        <taxon>Bacillati</taxon>
        <taxon>Actinomycetota</taxon>
        <taxon>Actinomycetes</taxon>
        <taxon>Catenulisporales</taxon>
        <taxon>Catenulisporaceae</taxon>
        <taxon>Catenulispora</taxon>
    </lineage>
</organism>
<dbReference type="RefSeq" id="WP_344656411.1">
    <property type="nucleotide sequence ID" value="NZ_BAAAQM010000007.1"/>
</dbReference>
<dbReference type="EMBL" id="BAAAQM010000007">
    <property type="protein sequence ID" value="GAA1961233.1"/>
    <property type="molecule type" value="Genomic_DNA"/>
</dbReference>